<evidence type="ECO:0000256" key="2">
    <source>
        <dbReference type="ARBA" id="ARBA00023295"/>
    </source>
</evidence>
<dbReference type="GO" id="GO:0016798">
    <property type="term" value="F:hydrolase activity, acting on glycosyl bonds"/>
    <property type="evidence" value="ECO:0007669"/>
    <property type="project" value="UniProtKB-KW"/>
</dbReference>
<dbReference type="EMBL" id="FOXH01000003">
    <property type="protein sequence ID" value="SFP41230.1"/>
    <property type="molecule type" value="Genomic_DNA"/>
</dbReference>
<keyword evidence="3" id="KW-0732">Signal</keyword>
<keyword evidence="2" id="KW-0326">Glycosidase</keyword>
<sequence>MKKLYFISLLFLLSHYGFSQQSTPFSEPPLWAKKAIWYQIFVERFNNGDKGNDPSPSTMDVAQLNSFTPEGWSITPWTHNWYQQENWALNTGKSWNETSQFRRFGGDLQGVINKLDYLQNLGITAIFINPLNDAPSLHKYDARNYHHIDVNFGPDPTGDRKIIASENPVDPTSWKWTSADKLFLKLVKELHKRNIKIILDYSWNHTGTLFWAWQDIIKNQEKSAFKDWYAIKSFDNPQTPQNEFSYDGWWGIPGMPELKKTNISTERKAGHPYEGDINSAAKQHIFDVTQRWLAPNGNVSEGVDGYRLDVADQIGLGFWRDFRKKVRSVQPEAYLIGEIWWEEWPDKLMDPVPYTSGDVFDAVMFYQVYRPARYFFAKNNYEINAKQLKDSLLLQWNRLMPENRYR</sequence>
<dbReference type="STRING" id="1079859.SAMN04515674_10317"/>
<feature type="domain" description="Glycosyl hydrolase family 13 catalytic" evidence="4">
    <location>
        <begin position="39"/>
        <end position="406"/>
    </location>
</feature>
<dbReference type="PANTHER" id="PTHR10357:SF210">
    <property type="entry name" value="MALTODEXTRIN GLUCOSIDASE"/>
    <property type="match status" value="1"/>
</dbReference>
<dbReference type="OrthoDB" id="9806009at2"/>
<feature type="chain" id="PRO_5011476488" evidence="3">
    <location>
        <begin position="20"/>
        <end position="406"/>
    </location>
</feature>
<evidence type="ECO:0000256" key="3">
    <source>
        <dbReference type="SAM" id="SignalP"/>
    </source>
</evidence>
<accession>A0A1I5Q5G0</accession>
<dbReference type="Proteomes" id="UP000199306">
    <property type="component" value="Unassembled WGS sequence"/>
</dbReference>
<dbReference type="AlphaFoldDB" id="A0A1I5Q5G0"/>
<evidence type="ECO:0000259" key="4">
    <source>
        <dbReference type="SMART" id="SM00642"/>
    </source>
</evidence>
<name>A0A1I5Q5G0_9BACT</name>
<evidence type="ECO:0000256" key="1">
    <source>
        <dbReference type="ARBA" id="ARBA00022801"/>
    </source>
</evidence>
<keyword evidence="6" id="KW-1185">Reference proteome</keyword>
<dbReference type="Gene3D" id="3.20.20.80">
    <property type="entry name" value="Glycosidases"/>
    <property type="match status" value="1"/>
</dbReference>
<reference evidence="5 6" key="1">
    <citation type="submission" date="2016-10" db="EMBL/GenBank/DDBJ databases">
        <authorList>
            <person name="de Groot N.N."/>
        </authorList>
    </citation>
    <scope>NUCLEOTIDE SEQUENCE [LARGE SCALE GENOMIC DNA]</scope>
    <source>
        <strain evidence="6">E92,LMG 26720,CCM 7988</strain>
    </source>
</reference>
<protein>
    <submittedName>
        <fullName evidence="5">Alpha amylase, catalytic domain</fullName>
    </submittedName>
</protein>
<dbReference type="RefSeq" id="WP_092013744.1">
    <property type="nucleotide sequence ID" value="NZ_FOXH01000003.1"/>
</dbReference>
<gene>
    <name evidence="5" type="ORF">SAMN04515674_10317</name>
</gene>
<dbReference type="GO" id="GO:0005975">
    <property type="term" value="P:carbohydrate metabolic process"/>
    <property type="evidence" value="ECO:0007669"/>
    <property type="project" value="InterPro"/>
</dbReference>
<evidence type="ECO:0000313" key="5">
    <source>
        <dbReference type="EMBL" id="SFP41230.1"/>
    </source>
</evidence>
<dbReference type="PANTHER" id="PTHR10357">
    <property type="entry name" value="ALPHA-AMYLASE FAMILY MEMBER"/>
    <property type="match status" value="1"/>
</dbReference>
<organism evidence="5 6">
    <name type="scientific">Pseudarcicella hirudinis</name>
    <dbReference type="NCBI Taxonomy" id="1079859"/>
    <lineage>
        <taxon>Bacteria</taxon>
        <taxon>Pseudomonadati</taxon>
        <taxon>Bacteroidota</taxon>
        <taxon>Cytophagia</taxon>
        <taxon>Cytophagales</taxon>
        <taxon>Flectobacillaceae</taxon>
        <taxon>Pseudarcicella</taxon>
    </lineage>
</organism>
<proteinExistence type="predicted"/>
<dbReference type="SMART" id="SM00642">
    <property type="entry name" value="Aamy"/>
    <property type="match status" value="1"/>
</dbReference>
<dbReference type="InterPro" id="IPR006047">
    <property type="entry name" value="GH13_cat_dom"/>
</dbReference>
<dbReference type="Pfam" id="PF00128">
    <property type="entry name" value="Alpha-amylase"/>
    <property type="match status" value="2"/>
</dbReference>
<dbReference type="SUPFAM" id="SSF51445">
    <property type="entry name" value="(Trans)glycosidases"/>
    <property type="match status" value="1"/>
</dbReference>
<evidence type="ECO:0000313" key="6">
    <source>
        <dbReference type="Proteomes" id="UP000199306"/>
    </source>
</evidence>
<keyword evidence="1" id="KW-0378">Hydrolase</keyword>
<dbReference type="InterPro" id="IPR017853">
    <property type="entry name" value="GH"/>
</dbReference>
<feature type="signal peptide" evidence="3">
    <location>
        <begin position="1"/>
        <end position="19"/>
    </location>
</feature>